<keyword evidence="2" id="KW-1185">Reference proteome</keyword>
<feature type="non-terminal residue" evidence="1">
    <location>
        <position position="73"/>
    </location>
</feature>
<reference evidence="1 2" key="1">
    <citation type="journal article" date="2017" name="PLoS Biol.">
        <title>The sea cucumber genome provides insights into morphological evolution and visceral regeneration.</title>
        <authorList>
            <person name="Zhang X."/>
            <person name="Sun L."/>
            <person name="Yuan J."/>
            <person name="Sun Y."/>
            <person name="Gao Y."/>
            <person name="Zhang L."/>
            <person name="Li S."/>
            <person name="Dai H."/>
            <person name="Hamel J.F."/>
            <person name="Liu C."/>
            <person name="Yu Y."/>
            <person name="Liu S."/>
            <person name="Lin W."/>
            <person name="Guo K."/>
            <person name="Jin S."/>
            <person name="Xu P."/>
            <person name="Storey K.B."/>
            <person name="Huan P."/>
            <person name="Zhang T."/>
            <person name="Zhou Y."/>
            <person name="Zhang J."/>
            <person name="Lin C."/>
            <person name="Li X."/>
            <person name="Xing L."/>
            <person name="Huo D."/>
            <person name="Sun M."/>
            <person name="Wang L."/>
            <person name="Mercier A."/>
            <person name="Li F."/>
            <person name="Yang H."/>
            <person name="Xiang J."/>
        </authorList>
    </citation>
    <scope>NUCLEOTIDE SEQUENCE [LARGE SCALE GENOMIC DNA]</scope>
    <source>
        <strain evidence="1">Shaxun</strain>
        <tissue evidence="1">Muscle</tissue>
    </source>
</reference>
<dbReference type="AlphaFoldDB" id="A0A2G8JHZ8"/>
<evidence type="ECO:0000313" key="1">
    <source>
        <dbReference type="EMBL" id="PIK35394.1"/>
    </source>
</evidence>
<dbReference type="Gene3D" id="3.80.10.10">
    <property type="entry name" value="Ribonuclease Inhibitor"/>
    <property type="match status" value="1"/>
</dbReference>
<accession>A0A2G8JHZ8</accession>
<dbReference type="Proteomes" id="UP000230750">
    <property type="component" value="Unassembled WGS sequence"/>
</dbReference>
<feature type="non-terminal residue" evidence="1">
    <location>
        <position position="1"/>
    </location>
</feature>
<comment type="caution">
    <text evidence="1">The sequence shown here is derived from an EMBL/GenBank/DDBJ whole genome shotgun (WGS) entry which is preliminary data.</text>
</comment>
<dbReference type="EMBL" id="MRZV01001914">
    <property type="protein sequence ID" value="PIK35394.1"/>
    <property type="molecule type" value="Genomic_DNA"/>
</dbReference>
<evidence type="ECO:0000313" key="2">
    <source>
        <dbReference type="Proteomes" id="UP000230750"/>
    </source>
</evidence>
<name>A0A2G8JHZ8_STIJA</name>
<proteinExistence type="predicted"/>
<gene>
    <name evidence="1" type="ORF">BSL78_27793</name>
</gene>
<dbReference type="InterPro" id="IPR032675">
    <property type="entry name" value="LRR_dom_sf"/>
</dbReference>
<protein>
    <submittedName>
        <fullName evidence="1">Uncharacterized protein</fullName>
    </submittedName>
</protein>
<sequence>FLDGNRIHEIPEGMLSSTSVQNLYIFSNNIQALKKSMFGPVHNQGGIQNIQAQRNPIRNISVEFLRGLKEDGE</sequence>
<dbReference type="SUPFAM" id="SSF52058">
    <property type="entry name" value="L domain-like"/>
    <property type="match status" value="1"/>
</dbReference>
<organism evidence="1 2">
    <name type="scientific">Stichopus japonicus</name>
    <name type="common">Sea cucumber</name>
    <dbReference type="NCBI Taxonomy" id="307972"/>
    <lineage>
        <taxon>Eukaryota</taxon>
        <taxon>Metazoa</taxon>
        <taxon>Echinodermata</taxon>
        <taxon>Eleutherozoa</taxon>
        <taxon>Echinozoa</taxon>
        <taxon>Holothuroidea</taxon>
        <taxon>Aspidochirotacea</taxon>
        <taxon>Aspidochirotida</taxon>
        <taxon>Stichopodidae</taxon>
        <taxon>Apostichopus</taxon>
    </lineage>
</organism>